<dbReference type="InterPro" id="IPR038765">
    <property type="entry name" value="Papain-like_cys_pep_sf"/>
</dbReference>
<dbReference type="GO" id="GO:0006508">
    <property type="term" value="P:proteolysis"/>
    <property type="evidence" value="ECO:0007669"/>
    <property type="project" value="UniProtKB-KW"/>
</dbReference>
<comment type="similarity">
    <text evidence="1">Belongs to the peptidase C40 family.</text>
</comment>
<evidence type="ECO:0000313" key="7">
    <source>
        <dbReference type="EMBL" id="PSR32898.1"/>
    </source>
</evidence>
<dbReference type="EMBL" id="PXYW01000030">
    <property type="protein sequence ID" value="PSR32898.1"/>
    <property type="molecule type" value="Genomic_DNA"/>
</dbReference>
<dbReference type="Pfam" id="PF00877">
    <property type="entry name" value="NLPC_P60"/>
    <property type="match status" value="1"/>
</dbReference>
<accession>A0A2T2XEJ9</accession>
<evidence type="ECO:0000313" key="8">
    <source>
        <dbReference type="Proteomes" id="UP000242972"/>
    </source>
</evidence>
<feature type="domain" description="NlpC/P60" evidence="5">
    <location>
        <begin position="286"/>
        <end position="361"/>
    </location>
</feature>
<organism evidence="7 8">
    <name type="scientific">Sulfobacillus benefaciens</name>
    <dbReference type="NCBI Taxonomy" id="453960"/>
    <lineage>
        <taxon>Bacteria</taxon>
        <taxon>Bacillati</taxon>
        <taxon>Bacillota</taxon>
        <taxon>Clostridia</taxon>
        <taxon>Eubacteriales</taxon>
        <taxon>Clostridiales Family XVII. Incertae Sedis</taxon>
        <taxon>Sulfobacillus</taxon>
    </lineage>
</organism>
<evidence type="ECO:0000256" key="3">
    <source>
        <dbReference type="ARBA" id="ARBA00022801"/>
    </source>
</evidence>
<dbReference type="Gene3D" id="3.90.1720.10">
    <property type="entry name" value="endopeptidase domain like (from Nostoc punctiforme)"/>
    <property type="match status" value="1"/>
</dbReference>
<evidence type="ECO:0000256" key="4">
    <source>
        <dbReference type="ARBA" id="ARBA00022807"/>
    </source>
</evidence>
<gene>
    <name evidence="7" type="ORF">C7B46_12520</name>
</gene>
<dbReference type="GO" id="GO:0008234">
    <property type="term" value="F:cysteine-type peptidase activity"/>
    <property type="evidence" value="ECO:0007669"/>
    <property type="project" value="UniProtKB-KW"/>
</dbReference>
<evidence type="ECO:0000256" key="2">
    <source>
        <dbReference type="ARBA" id="ARBA00022670"/>
    </source>
</evidence>
<keyword evidence="2" id="KW-0645">Protease</keyword>
<dbReference type="Pfam" id="PF12913">
    <property type="entry name" value="SH3_6"/>
    <property type="match status" value="1"/>
</dbReference>
<comment type="caution">
    <text evidence="7">The sequence shown here is derived from an EMBL/GenBank/DDBJ whole genome shotgun (WGS) entry which is preliminary data.</text>
</comment>
<reference evidence="7 8" key="1">
    <citation type="journal article" date="2014" name="BMC Genomics">
        <title>Comparison of environmental and isolate Sulfobacillus genomes reveals diverse carbon, sulfur, nitrogen, and hydrogen metabolisms.</title>
        <authorList>
            <person name="Justice N.B."/>
            <person name="Norman A."/>
            <person name="Brown C.T."/>
            <person name="Singh A."/>
            <person name="Thomas B.C."/>
            <person name="Banfield J.F."/>
        </authorList>
    </citation>
    <scope>NUCLEOTIDE SEQUENCE [LARGE SCALE GENOMIC DNA]</scope>
    <source>
        <strain evidence="7">AMDSBA4</strain>
    </source>
</reference>
<protein>
    <recommendedName>
        <fullName evidence="9">Glycoside hydrolase</fullName>
    </recommendedName>
</protein>
<keyword evidence="4" id="KW-0788">Thiol protease</keyword>
<evidence type="ECO:0000259" key="6">
    <source>
        <dbReference type="Pfam" id="PF12913"/>
    </source>
</evidence>
<feature type="domain" description="SH3b1" evidence="6">
    <location>
        <begin position="120"/>
        <end position="166"/>
    </location>
</feature>
<dbReference type="SUPFAM" id="SSF54001">
    <property type="entry name" value="Cysteine proteinases"/>
    <property type="match status" value="1"/>
</dbReference>
<dbReference type="InterPro" id="IPR000064">
    <property type="entry name" value="NLP_P60_dom"/>
</dbReference>
<evidence type="ECO:0008006" key="9">
    <source>
        <dbReference type="Google" id="ProtNLM"/>
    </source>
</evidence>
<dbReference type="Proteomes" id="UP000242972">
    <property type="component" value="Unassembled WGS sequence"/>
</dbReference>
<proteinExistence type="inferred from homology"/>
<evidence type="ECO:0000256" key="1">
    <source>
        <dbReference type="ARBA" id="ARBA00007074"/>
    </source>
</evidence>
<sequence length="417" mass="47508">MEHDYLKELQLTPEMLTSQFWQMFCTTASTLDVPSFNTLLVSSGQVVNLSKMLDNFGDPLRWIQPVAPVPEGHLADGNRLTDEMRVQISNNSVPKAVSERYGFSISRAPMNSFATHTRIYRSQDDREFDQVQQTALHTFEAVLILGESYDQEWYLVQSRTYQGWVEKRYIAWCNLPSFLKYAELSQPLVVTGRGVVIEPNPYQRNALPIPVEFGAWLPLDLSTAATDSAYGRQTSFWHYPILFPTRDPDGAMLVEKGLISKQAKAVKGFLPPHRGSLLESAFALLGERYGWGDSFDRHDCSSFIMDVYRTIGVQLPRNSKSQKNALPLRTTVTDDWDRDLRQAKLGDELYMPGHVLLYLGYYKDRHWAIHAFVGYRTDPDRDPVLANQVMVTPLDLFLRHGGQRYGEALTSVHTAFA</sequence>
<dbReference type="AlphaFoldDB" id="A0A2T2XEJ9"/>
<evidence type="ECO:0000259" key="5">
    <source>
        <dbReference type="Pfam" id="PF00877"/>
    </source>
</evidence>
<dbReference type="InterPro" id="IPR039439">
    <property type="entry name" value="SH3b1_dom"/>
</dbReference>
<name>A0A2T2XEJ9_9FIRM</name>
<keyword evidence="3" id="KW-0378">Hydrolase</keyword>